<name>A0AAV2S4Z0_MEGNR</name>
<dbReference type="Proteomes" id="UP001497623">
    <property type="component" value="Unassembled WGS sequence"/>
</dbReference>
<proteinExistence type="predicted"/>
<gene>
    <name evidence="2" type="ORF">MNOR_LOCUS32326</name>
</gene>
<evidence type="ECO:0000256" key="1">
    <source>
        <dbReference type="SAM" id="SignalP"/>
    </source>
</evidence>
<accession>A0AAV2S4Z0</accession>
<keyword evidence="1" id="KW-0732">Signal</keyword>
<comment type="caution">
    <text evidence="2">The sequence shown here is derived from an EMBL/GenBank/DDBJ whole genome shotgun (WGS) entry which is preliminary data.</text>
</comment>
<keyword evidence="3" id="KW-1185">Reference proteome</keyword>
<dbReference type="EMBL" id="CAXKWB010043722">
    <property type="protein sequence ID" value="CAL4159749.1"/>
    <property type="molecule type" value="Genomic_DNA"/>
</dbReference>
<dbReference type="AlphaFoldDB" id="A0AAV2S4Z0"/>
<evidence type="ECO:0000313" key="2">
    <source>
        <dbReference type="EMBL" id="CAL4159749.1"/>
    </source>
</evidence>
<protein>
    <submittedName>
        <fullName evidence="2">Uncharacterized protein</fullName>
    </submittedName>
</protein>
<evidence type="ECO:0000313" key="3">
    <source>
        <dbReference type="Proteomes" id="UP001497623"/>
    </source>
</evidence>
<feature type="chain" id="PRO_5043550857" evidence="1">
    <location>
        <begin position="22"/>
        <end position="101"/>
    </location>
</feature>
<organism evidence="2 3">
    <name type="scientific">Meganyctiphanes norvegica</name>
    <name type="common">Northern krill</name>
    <name type="synonym">Thysanopoda norvegica</name>
    <dbReference type="NCBI Taxonomy" id="48144"/>
    <lineage>
        <taxon>Eukaryota</taxon>
        <taxon>Metazoa</taxon>
        <taxon>Ecdysozoa</taxon>
        <taxon>Arthropoda</taxon>
        <taxon>Crustacea</taxon>
        <taxon>Multicrustacea</taxon>
        <taxon>Malacostraca</taxon>
        <taxon>Eumalacostraca</taxon>
        <taxon>Eucarida</taxon>
        <taxon>Euphausiacea</taxon>
        <taxon>Euphausiidae</taxon>
        <taxon>Meganyctiphanes</taxon>
    </lineage>
</organism>
<sequence length="101" mass="11185">MASLQVVSLLLAALAITGSRAITCYHCDAYDEGCDNPEFHGAVDVCDTCTTCFTRVYHSTGEVERWVAHEPHEDGYCYIGSIYTSCYCASDRCNNHLCEQC</sequence>
<feature type="signal peptide" evidence="1">
    <location>
        <begin position="1"/>
        <end position="21"/>
    </location>
</feature>
<reference evidence="2 3" key="1">
    <citation type="submission" date="2024-05" db="EMBL/GenBank/DDBJ databases">
        <authorList>
            <person name="Wallberg A."/>
        </authorList>
    </citation>
    <scope>NUCLEOTIDE SEQUENCE [LARGE SCALE GENOMIC DNA]</scope>
</reference>